<organism evidence="2 3">
    <name type="scientific">Wickerhamomyces ciferrii (strain ATCC 14091 / BCRC 22168 / CBS 111 / JCM 3599 / NBRC 0793 / NRRL Y-1031 F-60-10)</name>
    <name type="common">Yeast</name>
    <name type="synonym">Pichia ciferrii</name>
    <dbReference type="NCBI Taxonomy" id="1206466"/>
    <lineage>
        <taxon>Eukaryota</taxon>
        <taxon>Fungi</taxon>
        <taxon>Dikarya</taxon>
        <taxon>Ascomycota</taxon>
        <taxon>Saccharomycotina</taxon>
        <taxon>Saccharomycetes</taxon>
        <taxon>Phaffomycetales</taxon>
        <taxon>Wickerhamomycetaceae</taxon>
        <taxon>Wickerhamomyces</taxon>
    </lineage>
</organism>
<dbReference type="PANTHER" id="PTHR15020">
    <property type="entry name" value="FLAVIN REDUCTASE-RELATED"/>
    <property type="match status" value="1"/>
</dbReference>
<proteinExistence type="predicted"/>
<accession>K0KX20</accession>
<dbReference type="Proteomes" id="UP000009328">
    <property type="component" value="Unassembled WGS sequence"/>
</dbReference>
<dbReference type="InParanoid" id="K0KX20"/>
<keyword evidence="3" id="KW-1185">Reference proteome</keyword>
<protein>
    <recommendedName>
        <fullName evidence="1">NAD(P)-binding domain-containing protein</fullName>
    </recommendedName>
</protein>
<feature type="domain" description="NAD(P)-binding" evidence="1">
    <location>
        <begin position="9"/>
        <end position="207"/>
    </location>
</feature>
<dbReference type="Pfam" id="PF13460">
    <property type="entry name" value="NAD_binding_10"/>
    <property type="match status" value="1"/>
</dbReference>
<dbReference type="EMBL" id="CAIF01000206">
    <property type="protein sequence ID" value="CCH45643.1"/>
    <property type="molecule type" value="Genomic_DNA"/>
</dbReference>
<dbReference type="FunCoup" id="K0KX20">
    <property type="interactions" value="692"/>
</dbReference>
<reference evidence="2 3" key="1">
    <citation type="journal article" date="2012" name="Eukaryot. Cell">
        <title>Draft genome sequence of Wickerhamomyces ciferrii NRRL Y-1031 F-60-10.</title>
        <authorList>
            <person name="Schneider J."/>
            <person name="Andrea H."/>
            <person name="Blom J."/>
            <person name="Jaenicke S."/>
            <person name="Ruckert C."/>
            <person name="Schorsch C."/>
            <person name="Szczepanowski R."/>
            <person name="Farwick M."/>
            <person name="Goesmann A."/>
            <person name="Puhler A."/>
            <person name="Schaffer S."/>
            <person name="Tauch A."/>
            <person name="Kohler T."/>
            <person name="Brinkrolf K."/>
        </authorList>
    </citation>
    <scope>NUCLEOTIDE SEQUENCE [LARGE SCALE GENOMIC DNA]</scope>
    <source>
        <strain evidence="3">ATCC 14091 / BCRC 22168 / CBS 111 / JCM 3599 / NBRC 0793 / NRRL Y-1031 F-60-10</strain>
    </source>
</reference>
<dbReference type="Gene3D" id="3.40.50.720">
    <property type="entry name" value="NAD(P)-binding Rossmann-like Domain"/>
    <property type="match status" value="1"/>
</dbReference>
<gene>
    <name evidence="2" type="ORF">BN7_5228</name>
</gene>
<comment type="caution">
    <text evidence="2">The sequence shown here is derived from an EMBL/GenBank/DDBJ whole genome shotgun (WGS) entry which is preliminary data.</text>
</comment>
<dbReference type="InterPro" id="IPR016040">
    <property type="entry name" value="NAD(P)-bd_dom"/>
</dbReference>
<dbReference type="InterPro" id="IPR036291">
    <property type="entry name" value="NAD(P)-bd_dom_sf"/>
</dbReference>
<evidence type="ECO:0000313" key="2">
    <source>
        <dbReference type="EMBL" id="CCH45643.1"/>
    </source>
</evidence>
<dbReference type="SUPFAM" id="SSF51735">
    <property type="entry name" value="NAD(P)-binding Rossmann-fold domains"/>
    <property type="match status" value="1"/>
</dbReference>
<dbReference type="CDD" id="cd05243">
    <property type="entry name" value="SDR_a5"/>
    <property type="match status" value="1"/>
</dbReference>
<evidence type="ECO:0000259" key="1">
    <source>
        <dbReference type="Pfam" id="PF13460"/>
    </source>
</evidence>
<dbReference type="STRING" id="1206466.K0KX20"/>
<sequence length="231" mass="25601">MVSKIAVIGANGKVATQLIKKLANLKTEFEPIAFIRNSSQGSKFDDLGVKYSTDIDLVNSNLSKITESLKGFDAVIFSAGAGGKGLDNTFAVDLDGAVRVSEAVKLAKVKRFILVSAIKSQDRDFWWDNSLRSYYIAKKYADEIISRDDDLNWTIFQPGYLTDDEGKGKVEDPTKVNGIADKIDEKNVKISIPRQDVAQAIIESLRDESTIKKFIPLVEGQFDIKDAFKKL</sequence>
<dbReference type="AlphaFoldDB" id="K0KX20"/>
<name>K0KX20_WICCF</name>
<evidence type="ECO:0000313" key="3">
    <source>
        <dbReference type="Proteomes" id="UP000009328"/>
    </source>
</evidence>
<dbReference type="eggNOG" id="KOG1203">
    <property type="taxonomic scope" value="Eukaryota"/>
</dbReference>
<dbReference type="HOGENOM" id="CLU_025711_1_2_1"/>
<dbReference type="PANTHER" id="PTHR15020:SF50">
    <property type="entry name" value="UPF0659 PROTEIN YMR090W"/>
    <property type="match status" value="1"/>
</dbReference>